<dbReference type="PANTHER" id="PTHR35283:SF3">
    <property type="entry name" value="T12C22.21 PROTEIN"/>
    <property type="match status" value="1"/>
</dbReference>
<keyword evidence="2" id="KW-1133">Transmembrane helix</keyword>
<feature type="transmembrane region" description="Helical" evidence="2">
    <location>
        <begin position="97"/>
        <end position="120"/>
    </location>
</feature>
<protein>
    <recommendedName>
        <fullName evidence="5">Transmembrane protein</fullName>
    </recommendedName>
</protein>
<keyword evidence="2" id="KW-0472">Membrane</keyword>
<dbReference type="InterPro" id="IPR021414">
    <property type="entry name" value="DUF3054"/>
</dbReference>
<gene>
    <name evidence="3" type="ORF">ZIOFF_067969</name>
</gene>
<evidence type="ECO:0000313" key="3">
    <source>
        <dbReference type="EMBL" id="KAG6474045.1"/>
    </source>
</evidence>
<feature type="transmembrane region" description="Helical" evidence="2">
    <location>
        <begin position="140"/>
        <end position="156"/>
    </location>
</feature>
<proteinExistence type="predicted"/>
<feature type="compositionally biased region" description="Low complexity" evidence="1">
    <location>
        <begin position="271"/>
        <end position="281"/>
    </location>
</feature>
<comment type="caution">
    <text evidence="3">The sequence shown here is derived from an EMBL/GenBank/DDBJ whole genome shotgun (WGS) entry which is preliminary data.</text>
</comment>
<dbReference type="Pfam" id="PF11255">
    <property type="entry name" value="DUF3054"/>
    <property type="match status" value="1"/>
</dbReference>
<dbReference type="AlphaFoldDB" id="A0A8J5CCV2"/>
<feature type="region of interest" description="Disordered" evidence="1">
    <location>
        <begin position="271"/>
        <end position="298"/>
    </location>
</feature>
<keyword evidence="2" id="KW-0812">Transmembrane</keyword>
<evidence type="ECO:0000256" key="1">
    <source>
        <dbReference type="SAM" id="MobiDB-lite"/>
    </source>
</evidence>
<sequence length="298" mass="31733">MLLLSQAPNGVLTAAARRCSSSKPHPSLFSDSRRRFPSWNPRRPPTFYLSAPAGPIPRRLHSPTASIQEEEAVSVGDDGVPFEGVIQFEKPESSSKLLTWGKVGLLVGGDLLCILVFSAVGRFSHGLPVLDLETLRTSDPFVAGWVLSAYFFGAYGDDGRGVNGLNKAVIAAVKSWAIGIPVGIAIRSGTSGHIPPIAFILVAMGTTGILLIAWRALISNLLSGNQSKKNDAYKQGSPFELFEVFVMAIHAACVRVSNAVGLSTMTNFTATTASSNSSSSSVEEKRMVPTGSNHLHNR</sequence>
<evidence type="ECO:0000313" key="4">
    <source>
        <dbReference type="Proteomes" id="UP000734854"/>
    </source>
</evidence>
<accession>A0A8J5CCV2</accession>
<feature type="transmembrane region" description="Helical" evidence="2">
    <location>
        <begin position="168"/>
        <end position="186"/>
    </location>
</feature>
<dbReference type="EMBL" id="JACMSC010000019">
    <property type="protein sequence ID" value="KAG6474045.1"/>
    <property type="molecule type" value="Genomic_DNA"/>
</dbReference>
<dbReference type="PANTHER" id="PTHR35283">
    <property type="entry name" value="T12C22.21 PROTEIN"/>
    <property type="match status" value="1"/>
</dbReference>
<reference evidence="3 4" key="1">
    <citation type="submission" date="2020-08" db="EMBL/GenBank/DDBJ databases">
        <title>Plant Genome Project.</title>
        <authorList>
            <person name="Zhang R.-G."/>
        </authorList>
    </citation>
    <scope>NUCLEOTIDE SEQUENCE [LARGE SCALE GENOMIC DNA]</scope>
    <source>
        <tissue evidence="3">Rhizome</tissue>
    </source>
</reference>
<organism evidence="3 4">
    <name type="scientific">Zingiber officinale</name>
    <name type="common">Ginger</name>
    <name type="synonym">Amomum zingiber</name>
    <dbReference type="NCBI Taxonomy" id="94328"/>
    <lineage>
        <taxon>Eukaryota</taxon>
        <taxon>Viridiplantae</taxon>
        <taxon>Streptophyta</taxon>
        <taxon>Embryophyta</taxon>
        <taxon>Tracheophyta</taxon>
        <taxon>Spermatophyta</taxon>
        <taxon>Magnoliopsida</taxon>
        <taxon>Liliopsida</taxon>
        <taxon>Zingiberales</taxon>
        <taxon>Zingiberaceae</taxon>
        <taxon>Zingiber</taxon>
    </lineage>
</organism>
<evidence type="ECO:0000256" key="2">
    <source>
        <dbReference type="SAM" id="Phobius"/>
    </source>
</evidence>
<name>A0A8J5CCV2_ZINOF</name>
<evidence type="ECO:0008006" key="5">
    <source>
        <dbReference type="Google" id="ProtNLM"/>
    </source>
</evidence>
<feature type="transmembrane region" description="Helical" evidence="2">
    <location>
        <begin position="198"/>
        <end position="218"/>
    </location>
</feature>
<keyword evidence="4" id="KW-1185">Reference proteome</keyword>
<dbReference type="Proteomes" id="UP000734854">
    <property type="component" value="Unassembled WGS sequence"/>
</dbReference>